<dbReference type="OrthoDB" id="441042at2759"/>
<evidence type="ECO:0000256" key="6">
    <source>
        <dbReference type="ARBA" id="ARBA00022729"/>
    </source>
</evidence>
<reference evidence="11 12" key="1">
    <citation type="submission" date="2017-05" db="EMBL/GenBank/DDBJ databases">
        <title>Draft genome sequence of Elsinoe australis.</title>
        <authorList>
            <person name="Cheng Q."/>
        </authorList>
    </citation>
    <scope>NUCLEOTIDE SEQUENCE [LARGE SCALE GENOMIC DNA]</scope>
    <source>
        <strain evidence="11 12">NL1</strain>
    </source>
</reference>
<dbReference type="AlphaFoldDB" id="A0A2P7YEB5"/>
<evidence type="ECO:0000256" key="9">
    <source>
        <dbReference type="ARBA" id="ARBA00025679"/>
    </source>
</evidence>
<accession>A0A2P7YEB5</accession>
<comment type="catalytic activity">
    <reaction evidence="1 10">
        <text>Eliminative cleavage of (1-&gt;4)-alpha-D-galacturonan to give oligosaccharides with 4-deoxy-alpha-D-galact-4-enuronosyl groups at their non-reducing ends.</text>
        <dbReference type="EC" id="4.2.2.2"/>
    </reaction>
</comment>
<organism evidence="11 12">
    <name type="scientific">Elsinoe australis</name>
    <dbReference type="NCBI Taxonomy" id="40998"/>
    <lineage>
        <taxon>Eukaryota</taxon>
        <taxon>Fungi</taxon>
        <taxon>Dikarya</taxon>
        <taxon>Ascomycota</taxon>
        <taxon>Pezizomycotina</taxon>
        <taxon>Dothideomycetes</taxon>
        <taxon>Dothideomycetidae</taxon>
        <taxon>Myriangiales</taxon>
        <taxon>Elsinoaceae</taxon>
        <taxon>Elsinoe</taxon>
    </lineage>
</organism>
<dbReference type="GO" id="GO:0030570">
    <property type="term" value="F:pectate lyase activity"/>
    <property type="evidence" value="ECO:0007669"/>
    <property type="project" value="UniProtKB-UniRule"/>
</dbReference>
<dbReference type="InterPro" id="IPR004898">
    <property type="entry name" value="Pectate_lyase_PlyH/PlyE-like"/>
</dbReference>
<comment type="cofactor">
    <cofactor evidence="2 10">
        <name>Ca(2+)</name>
        <dbReference type="ChEBI" id="CHEBI:29108"/>
    </cofactor>
</comment>
<sequence length="242" mass="24732">MRFETLALFASVAAASPAGRIFGRALNFNIPASAGVVNYDAPEQISGTFDGGLKTYGRSNVDCSGQSEGGEDAAVFILANGATLKNAIIGENQAEGVYCSGSCTIENVWWTKVCEDALSAKGDGNVLVRGGGARGASDKVIQHNGVGTVTLDGFKVTDFGALYRSCGNCDGNGGARNVVLRNVQAENGNRLVGINTNFGDKATITGSCATSVEEICLAYEGTTGGGEPTEIGPCQPSSLPAC</sequence>
<comment type="caution">
    <text evidence="11">The sequence shown here is derived from an EMBL/GenBank/DDBJ whole genome shotgun (WGS) entry which is preliminary data.</text>
</comment>
<dbReference type="Pfam" id="PF03211">
    <property type="entry name" value="Pectate_lyase"/>
    <property type="match status" value="1"/>
</dbReference>
<dbReference type="SUPFAM" id="SSF51126">
    <property type="entry name" value="Pectin lyase-like"/>
    <property type="match status" value="1"/>
</dbReference>
<keyword evidence="7 10" id="KW-0106">Calcium</keyword>
<evidence type="ECO:0000313" key="12">
    <source>
        <dbReference type="Proteomes" id="UP000243723"/>
    </source>
</evidence>
<dbReference type="EMBL" id="NHZQ01000447">
    <property type="protein sequence ID" value="PSK34288.1"/>
    <property type="molecule type" value="Genomic_DNA"/>
</dbReference>
<evidence type="ECO:0000256" key="4">
    <source>
        <dbReference type="ARBA" id="ARBA00006463"/>
    </source>
</evidence>
<proteinExistence type="inferred from homology"/>
<evidence type="ECO:0000256" key="8">
    <source>
        <dbReference type="ARBA" id="ARBA00023239"/>
    </source>
</evidence>
<dbReference type="Proteomes" id="UP000243723">
    <property type="component" value="Unassembled WGS sequence"/>
</dbReference>
<evidence type="ECO:0000256" key="10">
    <source>
        <dbReference type="RuleBase" id="RU367009"/>
    </source>
</evidence>
<gene>
    <name evidence="11" type="ORF">B9Z65_8614</name>
</gene>
<dbReference type="GO" id="GO:0045490">
    <property type="term" value="P:pectin catabolic process"/>
    <property type="evidence" value="ECO:0007669"/>
    <property type="project" value="TreeGrafter"/>
</dbReference>
<evidence type="ECO:0000313" key="11">
    <source>
        <dbReference type="EMBL" id="PSK34288.1"/>
    </source>
</evidence>
<keyword evidence="6" id="KW-0732">Signal</keyword>
<comment type="function">
    <text evidence="9 10">Pectinolytic enzyme consist of four classes of enzymes: pectin lyase, polygalacturonase, pectin methylesterase and rhamnogalacturonase. Among pectinolytic enzymes, pectin lyase is the most important in depolymerization of pectin, since it cleaves internal glycosidic bonds of highly methylated pectins. Favors pectate, the anion, over pectin, the methyl ester.</text>
</comment>
<dbReference type="InterPro" id="IPR011050">
    <property type="entry name" value="Pectin_lyase_fold/virulence"/>
</dbReference>
<dbReference type="EC" id="4.2.2.2" evidence="10"/>
<evidence type="ECO:0000256" key="1">
    <source>
        <dbReference type="ARBA" id="ARBA00000695"/>
    </source>
</evidence>
<evidence type="ECO:0000256" key="3">
    <source>
        <dbReference type="ARBA" id="ARBA00004613"/>
    </source>
</evidence>
<dbReference type="PANTHER" id="PTHR33407">
    <property type="entry name" value="PECTATE LYASE F-RELATED"/>
    <property type="match status" value="1"/>
</dbReference>
<dbReference type="Gene3D" id="2.160.20.10">
    <property type="entry name" value="Single-stranded right-handed beta-helix, Pectin lyase-like"/>
    <property type="match status" value="1"/>
</dbReference>
<name>A0A2P7YEB5_9PEZI</name>
<comment type="similarity">
    <text evidence="4 10">Belongs to the polysaccharide lyase 3 family.</text>
</comment>
<evidence type="ECO:0000256" key="7">
    <source>
        <dbReference type="ARBA" id="ARBA00022837"/>
    </source>
</evidence>
<keyword evidence="5 10" id="KW-0964">Secreted</keyword>
<comment type="subcellular location">
    <subcellularLocation>
        <location evidence="3 10">Secreted</location>
    </subcellularLocation>
</comment>
<evidence type="ECO:0000256" key="5">
    <source>
        <dbReference type="ARBA" id="ARBA00022525"/>
    </source>
</evidence>
<protein>
    <recommendedName>
        <fullName evidence="10">Pectate lyase</fullName>
        <ecNumber evidence="10">4.2.2.2</ecNumber>
    </recommendedName>
</protein>
<dbReference type="GO" id="GO:0005576">
    <property type="term" value="C:extracellular region"/>
    <property type="evidence" value="ECO:0007669"/>
    <property type="project" value="UniProtKB-SubCell"/>
</dbReference>
<dbReference type="PANTHER" id="PTHR33407:SF9">
    <property type="entry name" value="PECTATE LYASE F-RELATED"/>
    <property type="match status" value="1"/>
</dbReference>
<keyword evidence="12" id="KW-1185">Reference proteome</keyword>
<dbReference type="InterPro" id="IPR012334">
    <property type="entry name" value="Pectin_lyas_fold"/>
</dbReference>
<keyword evidence="8 10" id="KW-0456">Lyase</keyword>
<evidence type="ECO:0000256" key="2">
    <source>
        <dbReference type="ARBA" id="ARBA00001913"/>
    </source>
</evidence>